<dbReference type="EMBL" id="KN123186">
    <property type="protein sequence ID" value="KFO26423.1"/>
    <property type="molecule type" value="Genomic_DNA"/>
</dbReference>
<gene>
    <name evidence="2" type="ORF">H920_12210</name>
</gene>
<evidence type="ECO:0000313" key="2">
    <source>
        <dbReference type="EMBL" id="KFO26423.1"/>
    </source>
</evidence>
<sequence length="562" mass="60522">MAIRTAPAHPVPHSAGATLGVYTKMELAPRKASAVSRCLLCLRAASGTDMFPQSFRTGCHKYLNLGLAVFASPESLRSVQTKSNPCCAAVYTARCPLLAKCRDNSIAHLRTDPVSEGEGLGPPSSAVRTRSALGPAPGTRVARSALSVPRLLRLLIPMEMLSEMLAFPRSRIFSPPLLRFARHGFFLDRLSHVVDGPECFLVVRFRLSIFGTVRKFVKDFQLIPSVPVERYQTNMKRQTGKAIFHGKRRTKCPSSPVSFGGTVDPVADSRHAADPQVPTGSVLACGSQGTQWSTERQLPRSPDFLLEPFGALGVHTLRLKTPPTLHPTSTTDPVLSAFDVLSKCKAQWGEPGIQLPSASSSPTWAPAAMVRIRGLLHAGGALELRPGASGPAVPPADRSHRFRFRVLLSQASVKLSVREDGGESSETARAAVSAAGFVHLGAAAPETHPVAAVLQGAGPRIGRVFLPTLGTHMLAFKREEALVCWRPYVEFENGSNFLPATSVSEPDCEQKCPRTEVYWAMWAEALGVKLPVLPSGFARAALNGTQLSFRISPGTPSLHFRS</sequence>
<organism evidence="2 3">
    <name type="scientific">Fukomys damarensis</name>
    <name type="common">Damaraland mole rat</name>
    <name type="synonym">Cryptomys damarensis</name>
    <dbReference type="NCBI Taxonomy" id="885580"/>
    <lineage>
        <taxon>Eukaryota</taxon>
        <taxon>Metazoa</taxon>
        <taxon>Chordata</taxon>
        <taxon>Craniata</taxon>
        <taxon>Vertebrata</taxon>
        <taxon>Euteleostomi</taxon>
        <taxon>Mammalia</taxon>
        <taxon>Eutheria</taxon>
        <taxon>Euarchontoglires</taxon>
        <taxon>Glires</taxon>
        <taxon>Rodentia</taxon>
        <taxon>Hystricomorpha</taxon>
        <taxon>Bathyergidae</taxon>
        <taxon>Fukomys</taxon>
    </lineage>
</organism>
<reference evidence="2 3" key="1">
    <citation type="submission" date="2013-11" db="EMBL/GenBank/DDBJ databases">
        <title>The Damaraland mole rat (Fukomys damarensis) genome and evolution of African mole rats.</title>
        <authorList>
            <person name="Gladyshev V.N."/>
            <person name="Fang X."/>
        </authorList>
    </citation>
    <scope>NUCLEOTIDE SEQUENCE [LARGE SCALE GENOMIC DNA]</scope>
    <source>
        <tissue evidence="2">Liver</tissue>
    </source>
</reference>
<feature type="region of interest" description="Disordered" evidence="1">
    <location>
        <begin position="112"/>
        <end position="138"/>
    </location>
</feature>
<evidence type="ECO:0000313" key="3">
    <source>
        <dbReference type="Proteomes" id="UP000028990"/>
    </source>
</evidence>
<protein>
    <submittedName>
        <fullName evidence="2">Uncharacterized protein</fullName>
    </submittedName>
</protein>
<name>A0A091D7E9_FUKDA</name>
<accession>A0A091D7E9</accession>
<evidence type="ECO:0000256" key="1">
    <source>
        <dbReference type="SAM" id="MobiDB-lite"/>
    </source>
</evidence>
<keyword evidence="3" id="KW-1185">Reference proteome</keyword>
<dbReference type="AlphaFoldDB" id="A0A091D7E9"/>
<proteinExistence type="predicted"/>
<dbReference type="Proteomes" id="UP000028990">
    <property type="component" value="Unassembled WGS sequence"/>
</dbReference>